<dbReference type="InterPro" id="IPR036505">
    <property type="entry name" value="Amidase/PGRP_sf"/>
</dbReference>
<dbReference type="RefSeq" id="WP_126466117.1">
    <property type="nucleotide sequence ID" value="NZ_LR134523.1"/>
</dbReference>
<keyword evidence="4" id="KW-0961">Cell wall biogenesis/degradation</keyword>
<evidence type="ECO:0000256" key="4">
    <source>
        <dbReference type="ARBA" id="ARBA00023316"/>
    </source>
</evidence>
<evidence type="ECO:0000256" key="2">
    <source>
        <dbReference type="ARBA" id="ARBA00011901"/>
    </source>
</evidence>
<dbReference type="CDD" id="cd06583">
    <property type="entry name" value="PGRP"/>
    <property type="match status" value="1"/>
</dbReference>
<sequence length="157" mass="17777">MRIDKRLIHYNYMSRRGVKVRYIVIHDTGNENPGADALAHYRYFGGGNRRASAHYFVDDAGVVQIIEDAYASWHCGDGRGKRGITNTNSIGIELCVHRGNDRAKTLAHARTLVRELMAFYGVPKARVVRHYDASGKTCPRSMAANGWAEWYGFWESL</sequence>
<dbReference type="PANTHER" id="PTHR30417">
    <property type="entry name" value="N-ACETYLMURAMOYL-L-ALANINE AMIDASE AMID"/>
    <property type="match status" value="1"/>
</dbReference>
<proteinExistence type="predicted"/>
<name>A0A3S5C2V2_9FIRM</name>
<dbReference type="KEGG" id="piv:NCTC13079_01418"/>
<gene>
    <name evidence="6" type="primary">cwlH</name>
    <name evidence="6" type="ORF">NCTC13079_01418</name>
</gene>
<organism evidence="6 7">
    <name type="scientific">Aedoeadaptatus ivorii</name>
    <dbReference type="NCBI Taxonomy" id="54006"/>
    <lineage>
        <taxon>Bacteria</taxon>
        <taxon>Bacillati</taxon>
        <taxon>Bacillota</taxon>
        <taxon>Tissierellia</taxon>
        <taxon>Tissierellales</taxon>
        <taxon>Peptoniphilaceae</taxon>
        <taxon>Aedoeadaptatus</taxon>
    </lineage>
</organism>
<keyword evidence="7" id="KW-1185">Reference proteome</keyword>
<evidence type="ECO:0000313" key="6">
    <source>
        <dbReference type="EMBL" id="VEJ36214.1"/>
    </source>
</evidence>
<dbReference type="Proteomes" id="UP000269544">
    <property type="component" value="Chromosome"/>
</dbReference>
<protein>
    <recommendedName>
        <fullName evidence="2">N-acetylmuramoyl-L-alanine amidase</fullName>
        <ecNumber evidence="2">3.5.1.28</ecNumber>
    </recommendedName>
</protein>
<accession>A0A3S5C2V2</accession>
<dbReference type="EC" id="3.5.1.28" evidence="2"/>
<dbReference type="GO" id="GO:0009254">
    <property type="term" value="P:peptidoglycan turnover"/>
    <property type="evidence" value="ECO:0007669"/>
    <property type="project" value="TreeGrafter"/>
</dbReference>
<dbReference type="SMART" id="SM00644">
    <property type="entry name" value="Ami_2"/>
    <property type="match status" value="1"/>
</dbReference>
<comment type="catalytic activity">
    <reaction evidence="1">
        <text>Hydrolyzes the link between N-acetylmuramoyl residues and L-amino acid residues in certain cell-wall glycopeptides.</text>
        <dbReference type="EC" id="3.5.1.28"/>
    </reaction>
</comment>
<evidence type="ECO:0000313" key="7">
    <source>
        <dbReference type="Proteomes" id="UP000269544"/>
    </source>
</evidence>
<dbReference type="EMBL" id="LR134523">
    <property type="protein sequence ID" value="VEJ36214.1"/>
    <property type="molecule type" value="Genomic_DNA"/>
</dbReference>
<dbReference type="AlphaFoldDB" id="A0A3S5C2V2"/>
<evidence type="ECO:0000256" key="1">
    <source>
        <dbReference type="ARBA" id="ARBA00001561"/>
    </source>
</evidence>
<dbReference type="OrthoDB" id="9794294at2"/>
<evidence type="ECO:0000259" key="5">
    <source>
        <dbReference type="SMART" id="SM00644"/>
    </source>
</evidence>
<reference evidence="6 7" key="1">
    <citation type="submission" date="2018-12" db="EMBL/GenBank/DDBJ databases">
        <authorList>
            <consortium name="Pathogen Informatics"/>
        </authorList>
    </citation>
    <scope>NUCLEOTIDE SEQUENCE [LARGE SCALE GENOMIC DNA]</scope>
    <source>
        <strain evidence="6 7">NCTC13079</strain>
    </source>
</reference>
<dbReference type="SUPFAM" id="SSF55846">
    <property type="entry name" value="N-acetylmuramoyl-L-alanine amidase-like"/>
    <property type="match status" value="1"/>
</dbReference>
<dbReference type="Pfam" id="PF01510">
    <property type="entry name" value="Amidase_2"/>
    <property type="match status" value="1"/>
</dbReference>
<dbReference type="PANTHER" id="PTHR30417:SF1">
    <property type="entry name" value="N-ACETYLMURAMOYL-L-ALANINE AMIDASE AMID"/>
    <property type="match status" value="1"/>
</dbReference>
<dbReference type="GO" id="GO:0008745">
    <property type="term" value="F:N-acetylmuramoyl-L-alanine amidase activity"/>
    <property type="evidence" value="ECO:0007669"/>
    <property type="project" value="UniProtKB-EC"/>
</dbReference>
<feature type="domain" description="N-acetylmuramoyl-L-alanine amidase" evidence="5">
    <location>
        <begin position="10"/>
        <end position="153"/>
    </location>
</feature>
<dbReference type="GO" id="GO:0009253">
    <property type="term" value="P:peptidoglycan catabolic process"/>
    <property type="evidence" value="ECO:0007669"/>
    <property type="project" value="InterPro"/>
</dbReference>
<evidence type="ECO:0000256" key="3">
    <source>
        <dbReference type="ARBA" id="ARBA00022801"/>
    </source>
</evidence>
<keyword evidence="3 6" id="KW-0378">Hydrolase</keyword>
<dbReference type="GO" id="GO:0071555">
    <property type="term" value="P:cell wall organization"/>
    <property type="evidence" value="ECO:0007669"/>
    <property type="project" value="UniProtKB-KW"/>
</dbReference>
<dbReference type="Gene3D" id="3.40.80.10">
    <property type="entry name" value="Peptidoglycan recognition protein-like"/>
    <property type="match status" value="1"/>
</dbReference>
<dbReference type="InterPro" id="IPR002502">
    <property type="entry name" value="Amidase_domain"/>
</dbReference>
<dbReference type="InterPro" id="IPR051206">
    <property type="entry name" value="NAMLAA_amidase_2"/>
</dbReference>